<name>A0A1A9VTR4_GLOAU</name>
<evidence type="ECO:0000313" key="2">
    <source>
        <dbReference type="Proteomes" id="UP000078200"/>
    </source>
</evidence>
<accession>A0A1A9VTR4</accession>
<protein>
    <submittedName>
        <fullName evidence="1">Uncharacterized protein</fullName>
    </submittedName>
</protein>
<organism evidence="1 2">
    <name type="scientific">Glossina austeni</name>
    <name type="common">Savannah tsetse fly</name>
    <dbReference type="NCBI Taxonomy" id="7395"/>
    <lineage>
        <taxon>Eukaryota</taxon>
        <taxon>Metazoa</taxon>
        <taxon>Ecdysozoa</taxon>
        <taxon>Arthropoda</taxon>
        <taxon>Hexapoda</taxon>
        <taxon>Insecta</taxon>
        <taxon>Pterygota</taxon>
        <taxon>Neoptera</taxon>
        <taxon>Endopterygota</taxon>
        <taxon>Diptera</taxon>
        <taxon>Brachycera</taxon>
        <taxon>Muscomorpha</taxon>
        <taxon>Hippoboscoidea</taxon>
        <taxon>Glossinidae</taxon>
        <taxon>Glossina</taxon>
    </lineage>
</organism>
<dbReference type="Proteomes" id="UP000078200">
    <property type="component" value="Unassembled WGS sequence"/>
</dbReference>
<reference evidence="1" key="1">
    <citation type="submission" date="2020-05" db="UniProtKB">
        <authorList>
            <consortium name="EnsemblMetazoa"/>
        </authorList>
    </citation>
    <scope>IDENTIFICATION</scope>
    <source>
        <strain evidence="1">TTRI</strain>
    </source>
</reference>
<sequence>MKLPKRKKVDDGIKEPGEQQHLLPASSILHKWTSNVDLSGDKDSHNSWQHYPTNVTPATTTTYTVLLWFRTLYIMPTYIVAYEAALGIPEIAGYLAYHALINPNRKTKNTHQHQLA</sequence>
<proteinExistence type="predicted"/>
<dbReference type="AlphaFoldDB" id="A0A1A9VTR4"/>
<keyword evidence="2" id="KW-1185">Reference proteome</keyword>
<dbReference type="EnsemblMetazoa" id="GAUT047283-RA">
    <property type="protein sequence ID" value="GAUT047283-PA"/>
    <property type="gene ID" value="GAUT047283"/>
</dbReference>
<dbReference type="VEuPathDB" id="VectorBase:GAUT047283"/>
<evidence type="ECO:0000313" key="1">
    <source>
        <dbReference type="EnsemblMetazoa" id="GAUT047283-PA"/>
    </source>
</evidence>